<gene>
    <name evidence="2" type="ORF">BN381_100170</name>
</gene>
<dbReference type="InterPro" id="IPR007922">
    <property type="entry name" value="DciA-like"/>
</dbReference>
<accession>R4YWG4</accession>
<dbReference type="RefSeq" id="WP_012223521.1">
    <property type="nucleotide sequence ID" value="NZ_HG422565.1"/>
</dbReference>
<evidence type="ECO:0000313" key="3">
    <source>
        <dbReference type="Proteomes" id="UP000018291"/>
    </source>
</evidence>
<dbReference type="AlphaFoldDB" id="R4YWG4"/>
<dbReference type="Proteomes" id="UP000018291">
    <property type="component" value="Unassembled WGS sequence"/>
</dbReference>
<dbReference type="Pfam" id="PF05258">
    <property type="entry name" value="DciA"/>
    <property type="match status" value="1"/>
</dbReference>
<dbReference type="EMBL" id="CANL01000002">
    <property type="protein sequence ID" value="CCM62283.1"/>
    <property type="molecule type" value="Genomic_DNA"/>
</dbReference>
<comment type="caution">
    <text evidence="2">The sequence shown here is derived from an EMBL/GenBank/DDBJ whole genome shotgun (WGS) entry which is preliminary data.</text>
</comment>
<proteinExistence type="predicted"/>
<evidence type="ECO:0008006" key="4">
    <source>
        <dbReference type="Google" id="ProtNLM"/>
    </source>
</evidence>
<dbReference type="OrthoDB" id="5516926at2"/>
<evidence type="ECO:0000256" key="1">
    <source>
        <dbReference type="SAM" id="MobiDB-lite"/>
    </source>
</evidence>
<keyword evidence="3" id="KW-1185">Reference proteome</keyword>
<dbReference type="HOGENOM" id="CLU_2057097_0_0_11"/>
<sequence length="119" mass="12733">MRSQRPSRHVSSSLDAVLAHFGRPSLDAHAVIEGQWPTIVGARLAKWCWPSDLVSGRLVISTTDPAVAEELNLLGRELAGTLNQLVGDDVVATVRVRVTSESRSPGVPTEQAPKGTDGR</sequence>
<feature type="region of interest" description="Disordered" evidence="1">
    <location>
        <begin position="99"/>
        <end position="119"/>
    </location>
</feature>
<dbReference type="STRING" id="1229780.BN381_100170"/>
<organism evidence="2 3">
    <name type="scientific">Candidatus Neomicrothrix parvicella RN1</name>
    <dbReference type="NCBI Taxonomy" id="1229780"/>
    <lineage>
        <taxon>Bacteria</taxon>
        <taxon>Bacillati</taxon>
        <taxon>Actinomycetota</taxon>
        <taxon>Acidimicrobiia</taxon>
        <taxon>Acidimicrobiales</taxon>
        <taxon>Microthrixaceae</taxon>
        <taxon>Candidatus Neomicrothrix</taxon>
    </lineage>
</organism>
<reference evidence="2 3" key="1">
    <citation type="journal article" date="2013" name="ISME J.">
        <title>Metabolic model for the filamentous 'Candidatus Microthrix parvicella' based on genomic and metagenomic analyses.</title>
        <authorList>
            <person name="Jon McIlroy S."/>
            <person name="Kristiansen R."/>
            <person name="Albertsen M."/>
            <person name="Michael Karst S."/>
            <person name="Rossetti S."/>
            <person name="Lund Nielsen J."/>
            <person name="Tandoi V."/>
            <person name="James Seviour R."/>
            <person name="Nielsen P.H."/>
        </authorList>
    </citation>
    <scope>NUCLEOTIDE SEQUENCE [LARGE SCALE GENOMIC DNA]</scope>
    <source>
        <strain evidence="2 3">RN1</strain>
    </source>
</reference>
<evidence type="ECO:0000313" key="2">
    <source>
        <dbReference type="EMBL" id="CCM62283.1"/>
    </source>
</evidence>
<name>R4YWG4_9ACTN</name>
<protein>
    <recommendedName>
        <fullName evidence="4">DUF721 domain-containing protein</fullName>
    </recommendedName>
</protein>
<dbReference type="PANTHER" id="PTHR36456:SF1">
    <property type="entry name" value="UPF0232 PROTEIN SCO3875"/>
    <property type="match status" value="1"/>
</dbReference>
<dbReference type="PANTHER" id="PTHR36456">
    <property type="entry name" value="UPF0232 PROTEIN SCO3875"/>
    <property type="match status" value="1"/>
</dbReference>